<evidence type="ECO:0000259" key="1">
    <source>
        <dbReference type="Pfam" id="PF12760"/>
    </source>
</evidence>
<sequence>MPTDLPQDLPTPKSLPDFQRIFPNEAACIDYLYARCFPNGIECPRCGGTGEPFRFSNRSGVVRCRSVGVTHA</sequence>
<evidence type="ECO:0000313" key="2">
    <source>
        <dbReference type="EMBL" id="NEV62590.1"/>
    </source>
</evidence>
<organism evidence="2 3">
    <name type="scientific">Thiorhodococcus minor</name>
    <dbReference type="NCBI Taxonomy" id="57489"/>
    <lineage>
        <taxon>Bacteria</taxon>
        <taxon>Pseudomonadati</taxon>
        <taxon>Pseudomonadota</taxon>
        <taxon>Gammaproteobacteria</taxon>
        <taxon>Chromatiales</taxon>
        <taxon>Chromatiaceae</taxon>
        <taxon>Thiorhodococcus</taxon>
    </lineage>
</organism>
<feature type="domain" description="Transposase zinc-ribbon" evidence="1">
    <location>
        <begin position="23"/>
        <end position="65"/>
    </location>
</feature>
<keyword evidence="3" id="KW-1185">Reference proteome</keyword>
<proteinExistence type="predicted"/>
<dbReference type="EMBL" id="JAAIJQ010000030">
    <property type="protein sequence ID" value="NEV62590.1"/>
    <property type="molecule type" value="Genomic_DNA"/>
</dbReference>
<name>A0A6M0JYL9_9GAMM</name>
<comment type="caution">
    <text evidence="2">The sequence shown here is derived from an EMBL/GenBank/DDBJ whole genome shotgun (WGS) entry which is preliminary data.</text>
</comment>
<dbReference type="Proteomes" id="UP000483379">
    <property type="component" value="Unassembled WGS sequence"/>
</dbReference>
<accession>A0A6M0JYL9</accession>
<protein>
    <submittedName>
        <fullName evidence="2">Transposase</fullName>
    </submittedName>
</protein>
<dbReference type="AlphaFoldDB" id="A0A6M0JYL9"/>
<dbReference type="InterPro" id="IPR024442">
    <property type="entry name" value="Transposase_Zn_ribbon"/>
</dbReference>
<evidence type="ECO:0000313" key="3">
    <source>
        <dbReference type="Proteomes" id="UP000483379"/>
    </source>
</evidence>
<gene>
    <name evidence="2" type="ORF">G3446_11920</name>
</gene>
<reference evidence="2 3" key="1">
    <citation type="submission" date="2020-02" db="EMBL/GenBank/DDBJ databases">
        <title>Genome sequences of Thiorhodococcus mannitoliphagus and Thiorhodococcus minor, purple sulfur photosynthetic bacteria in the gammaproteobacterial family, Chromatiaceae.</title>
        <authorList>
            <person name="Aviles F.A."/>
            <person name="Meyer T.E."/>
            <person name="Kyndt J.A."/>
        </authorList>
    </citation>
    <scope>NUCLEOTIDE SEQUENCE [LARGE SCALE GENOMIC DNA]</scope>
    <source>
        <strain evidence="2 3">DSM 11518</strain>
    </source>
</reference>
<dbReference type="Pfam" id="PF12760">
    <property type="entry name" value="Zn_ribbon_IS1595"/>
    <property type="match status" value="1"/>
</dbReference>